<accession>A0A482VC06</accession>
<dbReference type="InterPro" id="IPR008974">
    <property type="entry name" value="TRAF-like"/>
</dbReference>
<reference evidence="2 3" key="1">
    <citation type="submission" date="2017-03" db="EMBL/GenBank/DDBJ databases">
        <title>Genome of the blue death feigning beetle - Asbolus verrucosus.</title>
        <authorList>
            <person name="Rider S.D."/>
        </authorList>
    </citation>
    <scope>NUCLEOTIDE SEQUENCE [LARGE SCALE GENOMIC DNA]</scope>
    <source>
        <strain evidence="2">Butters</strain>
        <tissue evidence="2">Head and leg muscle</tissue>
    </source>
</reference>
<protein>
    <recommendedName>
        <fullName evidence="1">MATH domain-containing protein</fullName>
    </recommendedName>
</protein>
<feature type="non-terminal residue" evidence="2">
    <location>
        <position position="1"/>
    </location>
</feature>
<dbReference type="OrthoDB" id="6475149at2759"/>
<evidence type="ECO:0000259" key="1">
    <source>
        <dbReference type="Pfam" id="PF22486"/>
    </source>
</evidence>
<evidence type="ECO:0000313" key="2">
    <source>
        <dbReference type="EMBL" id="RZB40745.1"/>
    </source>
</evidence>
<name>A0A482VC06_ASBVE</name>
<feature type="domain" description="MATH" evidence="1">
    <location>
        <begin position="133"/>
        <end position="245"/>
    </location>
</feature>
<gene>
    <name evidence="2" type="ORF">BDFB_006151</name>
</gene>
<evidence type="ECO:0000313" key="3">
    <source>
        <dbReference type="Proteomes" id="UP000292052"/>
    </source>
</evidence>
<dbReference type="STRING" id="1661398.A0A482VC06"/>
<organism evidence="2 3">
    <name type="scientific">Asbolus verrucosus</name>
    <name type="common">Desert ironclad beetle</name>
    <dbReference type="NCBI Taxonomy" id="1661398"/>
    <lineage>
        <taxon>Eukaryota</taxon>
        <taxon>Metazoa</taxon>
        <taxon>Ecdysozoa</taxon>
        <taxon>Arthropoda</taxon>
        <taxon>Hexapoda</taxon>
        <taxon>Insecta</taxon>
        <taxon>Pterygota</taxon>
        <taxon>Neoptera</taxon>
        <taxon>Endopterygota</taxon>
        <taxon>Coleoptera</taxon>
        <taxon>Polyphaga</taxon>
        <taxon>Cucujiformia</taxon>
        <taxon>Tenebrionidae</taxon>
        <taxon>Pimeliinae</taxon>
        <taxon>Asbolus</taxon>
    </lineage>
</organism>
<dbReference type="EMBL" id="QDEB01116287">
    <property type="protein sequence ID" value="RZB40745.1"/>
    <property type="molecule type" value="Genomic_DNA"/>
</dbReference>
<sequence length="249" mass="29178">SPDDIVEETQHAICKIITHEIQTSANATVKRQLKGVCTAKQLEHKFKQFERKILQELDFIKTLLANERGVTVKTNDDYEYFSYDEKSGDTNRFDDGNIASVTETVTRERSWERTEISRFNGTIFTLKGEKVYTYYWQIPKIGPILHKNGIHMRSSDLYVLGHQLCIQLYPNHLNSNYLGIQLRPSSSFWKKHRFTILDQFDSSKDIRSQILGGVSSYESIYRIPYEKLKERKYLYNDTIIIKLTIYLNS</sequence>
<keyword evidence="3" id="KW-1185">Reference proteome</keyword>
<dbReference type="AlphaFoldDB" id="A0A482VC06"/>
<dbReference type="Pfam" id="PF22486">
    <property type="entry name" value="MATH_2"/>
    <property type="match status" value="1"/>
</dbReference>
<dbReference type="Gene3D" id="2.60.210.10">
    <property type="entry name" value="Apoptosis, Tumor Necrosis Factor Receptor Associated Protein 2, Chain A"/>
    <property type="match status" value="1"/>
</dbReference>
<dbReference type="SUPFAM" id="SSF49599">
    <property type="entry name" value="TRAF domain-like"/>
    <property type="match status" value="1"/>
</dbReference>
<dbReference type="Proteomes" id="UP000292052">
    <property type="component" value="Unassembled WGS sequence"/>
</dbReference>
<proteinExistence type="predicted"/>
<dbReference type="InterPro" id="IPR002083">
    <property type="entry name" value="MATH/TRAF_dom"/>
</dbReference>
<comment type="caution">
    <text evidence="2">The sequence shown here is derived from an EMBL/GenBank/DDBJ whole genome shotgun (WGS) entry which is preliminary data.</text>
</comment>
<dbReference type="CDD" id="cd00121">
    <property type="entry name" value="MATH"/>
    <property type="match status" value="1"/>
</dbReference>